<name>A0A645H602_9ZZZZ</name>
<gene>
    <name evidence="1" type="ORF">SDC9_181613</name>
</gene>
<dbReference type="AlphaFoldDB" id="A0A645H602"/>
<protein>
    <submittedName>
        <fullName evidence="1">Uncharacterized protein</fullName>
    </submittedName>
</protein>
<accession>A0A645H602</accession>
<reference evidence="1" key="1">
    <citation type="submission" date="2019-08" db="EMBL/GenBank/DDBJ databases">
        <authorList>
            <person name="Kucharzyk K."/>
            <person name="Murdoch R.W."/>
            <person name="Higgins S."/>
            <person name="Loffler F."/>
        </authorList>
    </citation>
    <scope>NUCLEOTIDE SEQUENCE</scope>
</reference>
<sequence length="75" mass="8249">MYYDITTVNQLPAIAGRLLVTIRDLQSDRVQLTPQLVCDTAQMTHTGDGCDDEAIGPGALFAYIKYTDVLTLMVL</sequence>
<dbReference type="EMBL" id="VSSQ01086994">
    <property type="protein sequence ID" value="MPN34120.1"/>
    <property type="molecule type" value="Genomic_DNA"/>
</dbReference>
<comment type="caution">
    <text evidence="1">The sequence shown here is derived from an EMBL/GenBank/DDBJ whole genome shotgun (WGS) entry which is preliminary data.</text>
</comment>
<organism evidence="1">
    <name type="scientific">bioreactor metagenome</name>
    <dbReference type="NCBI Taxonomy" id="1076179"/>
    <lineage>
        <taxon>unclassified sequences</taxon>
        <taxon>metagenomes</taxon>
        <taxon>ecological metagenomes</taxon>
    </lineage>
</organism>
<evidence type="ECO:0000313" key="1">
    <source>
        <dbReference type="EMBL" id="MPN34120.1"/>
    </source>
</evidence>
<proteinExistence type="predicted"/>